<keyword evidence="3" id="KW-1185">Reference proteome</keyword>
<dbReference type="SMART" id="SM00932">
    <property type="entry name" value="Nfu_N"/>
    <property type="match status" value="1"/>
</dbReference>
<evidence type="ECO:0000259" key="1">
    <source>
        <dbReference type="SMART" id="SM00932"/>
    </source>
</evidence>
<gene>
    <name evidence="2" type="ORF">EV213_102130</name>
</gene>
<comment type="caution">
    <text evidence="2">The sequence shown here is derived from an EMBL/GenBank/DDBJ whole genome shotgun (WGS) entry which is preliminary data.</text>
</comment>
<dbReference type="Gene3D" id="3.30.1370.70">
    <property type="entry name" value="Scaffold protein Nfu/NifU, N-terminal domain"/>
    <property type="match status" value="1"/>
</dbReference>
<reference evidence="2 3" key="1">
    <citation type="submission" date="2019-03" db="EMBL/GenBank/DDBJ databases">
        <title>Genomic Encyclopedia of Type Strains, Phase IV (KMG-IV): sequencing the most valuable type-strain genomes for metagenomic binning, comparative biology and taxonomic classification.</title>
        <authorList>
            <person name="Goeker M."/>
        </authorList>
    </citation>
    <scope>NUCLEOTIDE SEQUENCE [LARGE SCALE GENOMIC DNA]</scope>
    <source>
        <strain evidence="2 3">DSM 28697</strain>
    </source>
</reference>
<dbReference type="InterPro" id="IPR014824">
    <property type="entry name" value="Nfu/NifU_N"/>
</dbReference>
<sequence length="87" mass="9316">MKATAQYTPNPNAVKFTAEEQLFEGAKSTHGKAGDDISHPLLKQILALEGVDSIMAYGDFVSVNKVDAASWDTLEPAVLDVFATYGV</sequence>
<dbReference type="Proteomes" id="UP000295632">
    <property type="component" value="Unassembled WGS sequence"/>
</dbReference>
<name>A0A4R6U6F8_9BACI</name>
<organism evidence="2 3">
    <name type="scientific">Aureibacillus halotolerans</name>
    <dbReference type="NCBI Taxonomy" id="1508390"/>
    <lineage>
        <taxon>Bacteria</taxon>
        <taxon>Bacillati</taxon>
        <taxon>Bacillota</taxon>
        <taxon>Bacilli</taxon>
        <taxon>Bacillales</taxon>
        <taxon>Bacillaceae</taxon>
        <taxon>Aureibacillus</taxon>
    </lineage>
</organism>
<dbReference type="OrthoDB" id="2968418at2"/>
<feature type="domain" description="Scaffold protein Nfu/NifU N-terminal" evidence="1">
    <location>
        <begin position="3"/>
        <end position="86"/>
    </location>
</feature>
<dbReference type="SUPFAM" id="SSF110836">
    <property type="entry name" value="Hypothetical protein SAV1430"/>
    <property type="match status" value="1"/>
</dbReference>
<dbReference type="EMBL" id="SNYJ01000002">
    <property type="protein sequence ID" value="TDQ42100.1"/>
    <property type="molecule type" value="Genomic_DNA"/>
</dbReference>
<accession>A0A4R6U6F8</accession>
<evidence type="ECO:0000313" key="2">
    <source>
        <dbReference type="EMBL" id="TDQ42100.1"/>
    </source>
</evidence>
<protein>
    <submittedName>
        <fullName evidence="2">Scaffold Nfu/NifU family protein</fullName>
    </submittedName>
</protein>
<dbReference type="InterPro" id="IPR036498">
    <property type="entry name" value="Nfu/NifU_N_sf"/>
</dbReference>
<evidence type="ECO:0000313" key="3">
    <source>
        <dbReference type="Proteomes" id="UP000295632"/>
    </source>
</evidence>
<proteinExistence type="predicted"/>
<dbReference type="AlphaFoldDB" id="A0A4R6U6F8"/>
<dbReference type="Pfam" id="PF08712">
    <property type="entry name" value="Nfu_N"/>
    <property type="match status" value="1"/>
</dbReference>
<dbReference type="RefSeq" id="WP_133578991.1">
    <property type="nucleotide sequence ID" value="NZ_SNYJ01000002.1"/>
</dbReference>